<feature type="domain" description="RNA polymerase sigma-70 region 2" evidence="6">
    <location>
        <begin position="28"/>
        <end position="96"/>
    </location>
</feature>
<dbReference type="InterPro" id="IPR039425">
    <property type="entry name" value="RNA_pol_sigma-70-like"/>
</dbReference>
<evidence type="ECO:0000256" key="2">
    <source>
        <dbReference type="ARBA" id="ARBA00023015"/>
    </source>
</evidence>
<dbReference type="CDD" id="cd06171">
    <property type="entry name" value="Sigma70_r4"/>
    <property type="match status" value="1"/>
</dbReference>
<dbReference type="NCBIfam" id="TIGR02937">
    <property type="entry name" value="sigma70-ECF"/>
    <property type="match status" value="1"/>
</dbReference>
<evidence type="ECO:0000313" key="8">
    <source>
        <dbReference type="EMBL" id="KKQ66797.1"/>
    </source>
</evidence>
<dbReference type="InterPro" id="IPR007627">
    <property type="entry name" value="RNA_pol_sigma70_r2"/>
</dbReference>
<dbReference type="GO" id="GO:0003677">
    <property type="term" value="F:DNA binding"/>
    <property type="evidence" value="ECO:0007669"/>
    <property type="project" value="UniProtKB-KW"/>
</dbReference>
<evidence type="ECO:0000259" key="7">
    <source>
        <dbReference type="Pfam" id="PF08281"/>
    </source>
</evidence>
<comment type="caution">
    <text evidence="8">The sequence shown here is derived from an EMBL/GenBank/DDBJ whole genome shotgun (WGS) entry which is preliminary data.</text>
</comment>
<keyword evidence="3" id="KW-0731">Sigma factor</keyword>
<dbReference type="EMBL" id="LBUP01000003">
    <property type="protein sequence ID" value="KKQ66797.1"/>
    <property type="molecule type" value="Genomic_DNA"/>
</dbReference>
<reference evidence="8 9" key="1">
    <citation type="journal article" date="2015" name="Nature">
        <title>rRNA introns, odd ribosomes, and small enigmatic genomes across a large radiation of phyla.</title>
        <authorList>
            <person name="Brown C.T."/>
            <person name="Hug L.A."/>
            <person name="Thomas B.C."/>
            <person name="Sharon I."/>
            <person name="Castelle C.J."/>
            <person name="Singh A."/>
            <person name="Wilkins M.J."/>
            <person name="Williams K.H."/>
            <person name="Banfield J.F."/>
        </authorList>
    </citation>
    <scope>NUCLEOTIDE SEQUENCE [LARGE SCALE GENOMIC DNA]</scope>
</reference>
<dbReference type="InterPro" id="IPR013249">
    <property type="entry name" value="RNA_pol_sigma70_r4_t2"/>
</dbReference>
<keyword evidence="4" id="KW-0238">DNA-binding</keyword>
<dbReference type="GO" id="GO:0006352">
    <property type="term" value="P:DNA-templated transcription initiation"/>
    <property type="evidence" value="ECO:0007669"/>
    <property type="project" value="InterPro"/>
</dbReference>
<evidence type="ECO:0000256" key="1">
    <source>
        <dbReference type="ARBA" id="ARBA00010641"/>
    </source>
</evidence>
<keyword evidence="5" id="KW-0804">Transcription</keyword>
<evidence type="ECO:0000256" key="3">
    <source>
        <dbReference type="ARBA" id="ARBA00023082"/>
    </source>
</evidence>
<evidence type="ECO:0000256" key="4">
    <source>
        <dbReference type="ARBA" id="ARBA00023125"/>
    </source>
</evidence>
<name>A0A0G0JJ24_9BACT</name>
<dbReference type="InterPro" id="IPR013324">
    <property type="entry name" value="RNA_pol_sigma_r3/r4-like"/>
</dbReference>
<evidence type="ECO:0000256" key="5">
    <source>
        <dbReference type="ARBA" id="ARBA00023163"/>
    </source>
</evidence>
<organism evidence="8 9">
    <name type="scientific">Candidatus Daviesbacteria bacterium GW2011_GWA2_38_24</name>
    <dbReference type="NCBI Taxonomy" id="1618422"/>
    <lineage>
        <taxon>Bacteria</taxon>
        <taxon>Candidatus Daviesiibacteriota</taxon>
    </lineage>
</organism>
<dbReference type="Pfam" id="PF04542">
    <property type="entry name" value="Sigma70_r2"/>
    <property type="match status" value="1"/>
</dbReference>
<dbReference type="PANTHER" id="PTHR43133:SF52">
    <property type="entry name" value="ECF RNA POLYMERASE SIGMA FACTOR SIGL"/>
    <property type="match status" value="1"/>
</dbReference>
<evidence type="ECO:0000259" key="6">
    <source>
        <dbReference type="Pfam" id="PF04542"/>
    </source>
</evidence>
<comment type="similarity">
    <text evidence="1">Belongs to the sigma-70 factor family. ECF subfamily.</text>
</comment>
<dbReference type="InterPro" id="IPR013325">
    <property type="entry name" value="RNA_pol_sigma_r2"/>
</dbReference>
<dbReference type="Gene3D" id="1.10.1740.10">
    <property type="match status" value="1"/>
</dbReference>
<dbReference type="GO" id="GO:0016987">
    <property type="term" value="F:sigma factor activity"/>
    <property type="evidence" value="ECO:0007669"/>
    <property type="project" value="UniProtKB-KW"/>
</dbReference>
<dbReference type="Gene3D" id="1.10.10.10">
    <property type="entry name" value="Winged helix-like DNA-binding domain superfamily/Winged helix DNA-binding domain"/>
    <property type="match status" value="1"/>
</dbReference>
<sequence>MAWSVLLFKASMAQVEGPSIDNDYFASLYSEYRAPIERFITSRIRDPERAQELTQDVFVRGMMTLPGVIARGNFNPQAYFYQSARYACIDESRKGKTRTEKEPLFQASFLSRTIDPEKSVVQNDVVSQVLDKLTAQQKSALVLRECHGFKYAEISDILGINNNALKQLLIRARRSFRRQYTQMYPPSEG</sequence>
<dbReference type="InterPro" id="IPR036388">
    <property type="entry name" value="WH-like_DNA-bd_sf"/>
</dbReference>
<dbReference type="Pfam" id="PF08281">
    <property type="entry name" value="Sigma70_r4_2"/>
    <property type="match status" value="1"/>
</dbReference>
<dbReference type="InterPro" id="IPR014284">
    <property type="entry name" value="RNA_pol_sigma-70_dom"/>
</dbReference>
<keyword evidence="2" id="KW-0805">Transcription regulation</keyword>
<evidence type="ECO:0000313" key="9">
    <source>
        <dbReference type="Proteomes" id="UP000034235"/>
    </source>
</evidence>
<feature type="domain" description="RNA polymerase sigma factor 70 region 4 type 2" evidence="7">
    <location>
        <begin position="127"/>
        <end position="174"/>
    </location>
</feature>
<proteinExistence type="inferred from homology"/>
<dbReference type="PANTHER" id="PTHR43133">
    <property type="entry name" value="RNA POLYMERASE ECF-TYPE SIGMA FACTO"/>
    <property type="match status" value="1"/>
</dbReference>
<accession>A0A0G0JJ24</accession>
<dbReference type="SUPFAM" id="SSF88659">
    <property type="entry name" value="Sigma3 and sigma4 domains of RNA polymerase sigma factors"/>
    <property type="match status" value="1"/>
</dbReference>
<dbReference type="Proteomes" id="UP000034235">
    <property type="component" value="Unassembled WGS sequence"/>
</dbReference>
<dbReference type="AlphaFoldDB" id="A0A0G0JJ24"/>
<protein>
    <submittedName>
        <fullName evidence="8">Group3 RNA polymerase sigma factor</fullName>
    </submittedName>
</protein>
<gene>
    <name evidence="8" type="ORF">US86_C0003G0040</name>
</gene>
<dbReference type="SUPFAM" id="SSF88946">
    <property type="entry name" value="Sigma2 domain of RNA polymerase sigma factors"/>
    <property type="match status" value="1"/>
</dbReference>